<dbReference type="Proteomes" id="UP000275232">
    <property type="component" value="Unassembled WGS sequence"/>
</dbReference>
<dbReference type="AlphaFoldDB" id="A0A3N5CT10"/>
<feature type="transmembrane region" description="Helical" evidence="6">
    <location>
        <begin position="177"/>
        <end position="201"/>
    </location>
</feature>
<evidence type="ECO:0000256" key="6">
    <source>
        <dbReference type="SAM" id="Phobius"/>
    </source>
</evidence>
<dbReference type="PANTHER" id="PTHR23538:SF1">
    <property type="entry name" value="44.5 KD BACTERIOCHLOROPHYLL SYNTHASE SUBUNIT"/>
    <property type="match status" value="1"/>
</dbReference>
<dbReference type="Gene3D" id="1.20.1250.20">
    <property type="entry name" value="MFS general substrate transporter like domains"/>
    <property type="match status" value="1"/>
</dbReference>
<feature type="transmembrane region" description="Helical" evidence="6">
    <location>
        <begin position="12"/>
        <end position="33"/>
    </location>
</feature>
<protein>
    <submittedName>
        <fullName evidence="7">MFS transporter</fullName>
    </submittedName>
</protein>
<dbReference type="RefSeq" id="WP_123880533.1">
    <property type="nucleotide sequence ID" value="NZ_RPFZ01000001.1"/>
</dbReference>
<accession>A0A3N5CT10</accession>
<dbReference type="InterPro" id="IPR036259">
    <property type="entry name" value="MFS_trans_sf"/>
</dbReference>
<evidence type="ECO:0000313" key="7">
    <source>
        <dbReference type="EMBL" id="RPF71777.1"/>
    </source>
</evidence>
<feature type="transmembrane region" description="Helical" evidence="6">
    <location>
        <begin position="270"/>
        <end position="291"/>
    </location>
</feature>
<dbReference type="InterPro" id="IPR004896">
    <property type="entry name" value="PucC-rel"/>
</dbReference>
<dbReference type="OrthoDB" id="5800821at2"/>
<feature type="transmembrane region" description="Helical" evidence="6">
    <location>
        <begin position="39"/>
        <end position="61"/>
    </location>
</feature>
<feature type="transmembrane region" description="Helical" evidence="6">
    <location>
        <begin position="397"/>
        <end position="417"/>
    </location>
</feature>
<evidence type="ECO:0000256" key="3">
    <source>
        <dbReference type="ARBA" id="ARBA00022692"/>
    </source>
</evidence>
<keyword evidence="3 6" id="KW-0812">Transmembrane</keyword>
<evidence type="ECO:0000256" key="4">
    <source>
        <dbReference type="ARBA" id="ARBA00022989"/>
    </source>
</evidence>
<dbReference type="PIRSF" id="PIRSF016565">
    <property type="entry name" value="PucC"/>
    <property type="match status" value="1"/>
</dbReference>
<organism evidence="7 8">
    <name type="scientific">Aurantiacibacter spongiae</name>
    <dbReference type="NCBI Taxonomy" id="2488860"/>
    <lineage>
        <taxon>Bacteria</taxon>
        <taxon>Pseudomonadati</taxon>
        <taxon>Pseudomonadota</taxon>
        <taxon>Alphaproteobacteria</taxon>
        <taxon>Sphingomonadales</taxon>
        <taxon>Erythrobacteraceae</taxon>
        <taxon>Aurantiacibacter</taxon>
    </lineage>
</organism>
<feature type="transmembrane region" description="Helical" evidence="6">
    <location>
        <begin position="232"/>
        <end position="250"/>
    </location>
</feature>
<feature type="transmembrane region" description="Helical" evidence="6">
    <location>
        <begin position="303"/>
        <end position="324"/>
    </location>
</feature>
<comment type="subcellular location">
    <subcellularLocation>
        <location evidence="1">Membrane</location>
        <topology evidence="1">Multi-pass membrane protein</topology>
    </subcellularLocation>
</comment>
<gene>
    <name evidence="7" type="ORF">EG799_09220</name>
</gene>
<keyword evidence="4 6" id="KW-1133">Transmembrane helix</keyword>
<reference evidence="7 8" key="1">
    <citation type="submission" date="2018-11" db="EMBL/GenBank/DDBJ databases">
        <title>Erythrobacter spongiae sp. nov., isolated from a marine sponge.</title>
        <authorList>
            <person name="Zhuang L."/>
            <person name="Luo L."/>
        </authorList>
    </citation>
    <scope>NUCLEOTIDE SEQUENCE [LARGE SCALE GENOMIC DNA]</scope>
    <source>
        <strain evidence="7 8">HN-E23</strain>
    </source>
</reference>
<proteinExistence type="inferred from homology"/>
<dbReference type="EMBL" id="RPFZ01000001">
    <property type="protein sequence ID" value="RPF71777.1"/>
    <property type="molecule type" value="Genomic_DNA"/>
</dbReference>
<feature type="transmembrane region" description="Helical" evidence="6">
    <location>
        <begin position="148"/>
        <end position="171"/>
    </location>
</feature>
<dbReference type="SUPFAM" id="SSF103473">
    <property type="entry name" value="MFS general substrate transporter"/>
    <property type="match status" value="1"/>
</dbReference>
<evidence type="ECO:0000256" key="2">
    <source>
        <dbReference type="ARBA" id="ARBA00008412"/>
    </source>
</evidence>
<evidence type="ECO:0000313" key="8">
    <source>
        <dbReference type="Proteomes" id="UP000275232"/>
    </source>
</evidence>
<feature type="transmembrane region" description="Helical" evidence="6">
    <location>
        <begin position="81"/>
        <end position="103"/>
    </location>
</feature>
<name>A0A3N5CT10_9SPHN</name>
<evidence type="ECO:0000256" key="1">
    <source>
        <dbReference type="ARBA" id="ARBA00004141"/>
    </source>
</evidence>
<dbReference type="PANTHER" id="PTHR23538">
    <property type="entry name" value="44.5 KD BACTERIOCHLOROPHYLL SYNTHASE SUBUNIT"/>
    <property type="match status" value="1"/>
</dbReference>
<comment type="similarity">
    <text evidence="2">Belongs to the PucC family.</text>
</comment>
<comment type="caution">
    <text evidence="7">The sequence shown here is derived from an EMBL/GenBank/DDBJ whole genome shotgun (WGS) entry which is preliminary data.</text>
</comment>
<keyword evidence="8" id="KW-1185">Reference proteome</keyword>
<dbReference type="CDD" id="cd06176">
    <property type="entry name" value="MFS_BCD_PucC-like"/>
    <property type="match status" value="1"/>
</dbReference>
<dbReference type="GO" id="GO:0016020">
    <property type="term" value="C:membrane"/>
    <property type="evidence" value="ECO:0007669"/>
    <property type="project" value="UniProtKB-SubCell"/>
</dbReference>
<dbReference type="Pfam" id="PF03209">
    <property type="entry name" value="PUCC"/>
    <property type="match status" value="1"/>
</dbReference>
<feature type="transmembrane region" description="Helical" evidence="6">
    <location>
        <begin position="330"/>
        <end position="353"/>
    </location>
</feature>
<dbReference type="InterPro" id="IPR026036">
    <property type="entry name" value="PucC"/>
</dbReference>
<evidence type="ECO:0000256" key="5">
    <source>
        <dbReference type="ARBA" id="ARBA00023136"/>
    </source>
</evidence>
<feature type="transmembrane region" description="Helical" evidence="6">
    <location>
        <begin position="109"/>
        <end position="136"/>
    </location>
</feature>
<keyword evidence="5 6" id="KW-0472">Membrane</keyword>
<feature type="transmembrane region" description="Helical" evidence="6">
    <location>
        <begin position="365"/>
        <end position="385"/>
    </location>
</feature>
<sequence length="430" mass="44409">MTGSRDDALLGWIGVMRVGAIQASLGAIVVLTTSLLNRIMVVELALAASVPGALVAFHYVLQVLRPRWGHASDRLERRTPFIAGGMTVLAGGGIVATLGTALLDGDYLTGMLVVTGGFGLIGIGVGMAGTALLTMLAEHVEDARRGPAAAIVWSTMIAGFVVTTIIVSVMIDPFTMGALVKAGCSVSLGALTLALLALIGLEPERRLRRERDRRPFALSFAAVWAQREARRFTYFIFASMLAYSMQDLILEPFAGRVFALSPSQTTALTSIQNGATLAGMALAAIAARQFGGSVKALRGLTQAGCAISGLSLAILALCGTEGLLALLRPALLLLGLGNGVFAASAIALMMALATRGEEAGTRMGVWGAAQALAFGAGGLAGTVLYDIAARLTASSTGGYVSVFALEALLFVAAPAWLARGEHFMAREATA</sequence>